<sequence>MASNKTTLQKMRKKQNGKSKKVEEAGPEDSVVRTEPYPCVVNGKVEHFRKWKGFTDADNTWEPAENLDCPDNLNGTI</sequence>
<dbReference type="Ensembl" id="ENSSSUT00005018096.1">
    <property type="protein sequence ID" value="ENSSSUP00005015864.1"/>
    <property type="gene ID" value="ENSSSUG00005010249.1"/>
</dbReference>
<reference evidence="5 6" key="1">
    <citation type="submission" date="2019-05" db="EMBL/GenBank/DDBJ databases">
        <title>A Chromosome-scale Meerkat (S. suricatta) Genome Assembly.</title>
        <authorList>
            <person name="Dudchenko O."/>
            <person name="Lieberman Aiden E."/>
            <person name="Tung J."/>
            <person name="Barreiro L.B."/>
            <person name="Clutton-Brock T.H."/>
        </authorList>
    </citation>
    <scope>NUCLEOTIDE SEQUENCE [LARGE SCALE GENOMIC DNA]</scope>
</reference>
<dbReference type="InterPro" id="IPR016197">
    <property type="entry name" value="Chromo-like_dom_sf"/>
</dbReference>
<dbReference type="PROSITE" id="PS50013">
    <property type="entry name" value="CHROMO_2"/>
    <property type="match status" value="1"/>
</dbReference>
<proteinExistence type="predicted"/>
<organism evidence="5 6">
    <name type="scientific">Suricata suricatta</name>
    <name type="common">Meerkat</name>
    <dbReference type="NCBI Taxonomy" id="37032"/>
    <lineage>
        <taxon>Eukaryota</taxon>
        <taxon>Metazoa</taxon>
        <taxon>Chordata</taxon>
        <taxon>Craniata</taxon>
        <taxon>Vertebrata</taxon>
        <taxon>Euteleostomi</taxon>
        <taxon>Mammalia</taxon>
        <taxon>Eutheria</taxon>
        <taxon>Laurasiatheria</taxon>
        <taxon>Carnivora</taxon>
        <taxon>Feliformia</taxon>
        <taxon>Herpestidae</taxon>
        <taxon>Suricata</taxon>
    </lineage>
</organism>
<dbReference type="InterPro" id="IPR051219">
    <property type="entry name" value="Heterochromatin_chromo-domain"/>
</dbReference>
<dbReference type="SUPFAM" id="SSF54160">
    <property type="entry name" value="Chromo domain-like"/>
    <property type="match status" value="1"/>
</dbReference>
<evidence type="ECO:0000259" key="4">
    <source>
        <dbReference type="PROSITE" id="PS50013"/>
    </source>
</evidence>
<keyword evidence="2" id="KW-0539">Nucleus</keyword>
<dbReference type="Proteomes" id="UP000472268">
    <property type="component" value="Chromosome 4"/>
</dbReference>
<comment type="subcellular location">
    <subcellularLocation>
        <location evidence="1">Nucleus</location>
    </subcellularLocation>
</comment>
<evidence type="ECO:0000313" key="6">
    <source>
        <dbReference type="Proteomes" id="UP000472268"/>
    </source>
</evidence>
<keyword evidence="6" id="KW-1185">Reference proteome</keyword>
<reference evidence="5" key="2">
    <citation type="submission" date="2025-08" db="UniProtKB">
        <authorList>
            <consortium name="Ensembl"/>
        </authorList>
    </citation>
    <scope>IDENTIFICATION</scope>
</reference>
<dbReference type="Pfam" id="PF00385">
    <property type="entry name" value="Chromo"/>
    <property type="match status" value="1"/>
</dbReference>
<feature type="compositionally biased region" description="Basic residues" evidence="3">
    <location>
        <begin position="10"/>
        <end position="19"/>
    </location>
</feature>
<dbReference type="InterPro" id="IPR000953">
    <property type="entry name" value="Chromo/chromo_shadow_dom"/>
</dbReference>
<evidence type="ECO:0000256" key="1">
    <source>
        <dbReference type="ARBA" id="ARBA00004123"/>
    </source>
</evidence>
<reference evidence="5" key="3">
    <citation type="submission" date="2025-09" db="UniProtKB">
        <authorList>
            <consortium name="Ensembl"/>
        </authorList>
    </citation>
    <scope>IDENTIFICATION</scope>
</reference>
<name>A0A673U3G8_SURSU</name>
<feature type="region of interest" description="Disordered" evidence="3">
    <location>
        <begin position="1"/>
        <end position="34"/>
    </location>
</feature>
<dbReference type="PANTHER" id="PTHR22812">
    <property type="entry name" value="CHROMOBOX PROTEIN"/>
    <property type="match status" value="1"/>
</dbReference>
<dbReference type="AlphaFoldDB" id="A0A673U3G8"/>
<feature type="domain" description="Chromo" evidence="4">
    <location>
        <begin position="6"/>
        <end position="77"/>
    </location>
</feature>
<evidence type="ECO:0000313" key="5">
    <source>
        <dbReference type="Ensembl" id="ENSSSUP00005015864.1"/>
    </source>
</evidence>
<accession>A0A673U3G8</accession>
<dbReference type="OMA" id="CPDNLNG"/>
<dbReference type="Gene3D" id="2.40.50.40">
    <property type="match status" value="1"/>
</dbReference>
<dbReference type="GO" id="GO:0005634">
    <property type="term" value="C:nucleus"/>
    <property type="evidence" value="ECO:0007669"/>
    <property type="project" value="UniProtKB-SubCell"/>
</dbReference>
<dbReference type="InterPro" id="IPR023780">
    <property type="entry name" value="Chromo_domain"/>
</dbReference>
<evidence type="ECO:0000256" key="2">
    <source>
        <dbReference type="ARBA" id="ARBA00023242"/>
    </source>
</evidence>
<evidence type="ECO:0000256" key="3">
    <source>
        <dbReference type="SAM" id="MobiDB-lite"/>
    </source>
</evidence>
<protein>
    <recommendedName>
        <fullName evidence="4">Chromo domain-containing protein</fullName>
    </recommendedName>
</protein>